<dbReference type="EMBL" id="JANPWB010000012">
    <property type="protein sequence ID" value="KAJ1113307.1"/>
    <property type="molecule type" value="Genomic_DNA"/>
</dbReference>
<feature type="region of interest" description="Disordered" evidence="1">
    <location>
        <begin position="28"/>
        <end position="55"/>
    </location>
</feature>
<gene>
    <name evidence="2" type="ORF">NDU88_001555</name>
</gene>
<comment type="caution">
    <text evidence="2">The sequence shown here is derived from an EMBL/GenBank/DDBJ whole genome shotgun (WGS) entry which is preliminary data.</text>
</comment>
<evidence type="ECO:0000313" key="2">
    <source>
        <dbReference type="EMBL" id="KAJ1113307.1"/>
    </source>
</evidence>
<dbReference type="Proteomes" id="UP001066276">
    <property type="component" value="Chromosome 8"/>
</dbReference>
<protein>
    <submittedName>
        <fullName evidence="2">Uncharacterized protein</fullName>
    </submittedName>
</protein>
<reference evidence="2" key="1">
    <citation type="journal article" date="2022" name="bioRxiv">
        <title>Sequencing and chromosome-scale assembly of the giantPleurodeles waltlgenome.</title>
        <authorList>
            <person name="Brown T."/>
            <person name="Elewa A."/>
            <person name="Iarovenko S."/>
            <person name="Subramanian E."/>
            <person name="Araus A.J."/>
            <person name="Petzold A."/>
            <person name="Susuki M."/>
            <person name="Suzuki K.-i.T."/>
            <person name="Hayashi T."/>
            <person name="Toyoda A."/>
            <person name="Oliveira C."/>
            <person name="Osipova E."/>
            <person name="Leigh N.D."/>
            <person name="Simon A."/>
            <person name="Yun M.H."/>
        </authorList>
    </citation>
    <scope>NUCLEOTIDE SEQUENCE</scope>
    <source>
        <strain evidence="2">20211129_DDA</strain>
        <tissue evidence="2">Liver</tissue>
    </source>
</reference>
<keyword evidence="3" id="KW-1185">Reference proteome</keyword>
<dbReference type="AlphaFoldDB" id="A0AAV7NB32"/>
<evidence type="ECO:0000256" key="1">
    <source>
        <dbReference type="SAM" id="MobiDB-lite"/>
    </source>
</evidence>
<proteinExistence type="predicted"/>
<accession>A0AAV7NB32</accession>
<sequence>MPVVRLRNECGSAHACPGRGRIRQRCLAPAGGDERRPVRRSLGPTALRVRGADAEKPECTRTIVEKLRGPRGHRGGAVMRDAGSIPIEALGTLVPVDEETRVGPEYIAIL</sequence>
<name>A0AAV7NB32_PLEWA</name>
<organism evidence="2 3">
    <name type="scientific">Pleurodeles waltl</name>
    <name type="common">Iberian ribbed newt</name>
    <dbReference type="NCBI Taxonomy" id="8319"/>
    <lineage>
        <taxon>Eukaryota</taxon>
        <taxon>Metazoa</taxon>
        <taxon>Chordata</taxon>
        <taxon>Craniata</taxon>
        <taxon>Vertebrata</taxon>
        <taxon>Euteleostomi</taxon>
        <taxon>Amphibia</taxon>
        <taxon>Batrachia</taxon>
        <taxon>Caudata</taxon>
        <taxon>Salamandroidea</taxon>
        <taxon>Salamandridae</taxon>
        <taxon>Pleurodelinae</taxon>
        <taxon>Pleurodeles</taxon>
    </lineage>
</organism>
<evidence type="ECO:0000313" key="3">
    <source>
        <dbReference type="Proteomes" id="UP001066276"/>
    </source>
</evidence>